<protein>
    <submittedName>
        <fullName evidence="2">Uncharacterized protein</fullName>
    </submittedName>
</protein>
<keyword evidence="1" id="KW-1133">Transmembrane helix</keyword>
<feature type="transmembrane region" description="Helical" evidence="1">
    <location>
        <begin position="81"/>
        <end position="100"/>
    </location>
</feature>
<reference evidence="2 3" key="1">
    <citation type="submission" date="2016-10" db="EMBL/GenBank/DDBJ databases">
        <authorList>
            <person name="de Groot N.N."/>
        </authorList>
    </citation>
    <scope>NUCLEOTIDE SEQUENCE [LARGE SCALE GENOMIC DNA]</scope>
    <source>
        <strain evidence="2 3">DSM 17925</strain>
    </source>
</reference>
<evidence type="ECO:0000256" key="1">
    <source>
        <dbReference type="SAM" id="Phobius"/>
    </source>
</evidence>
<keyword evidence="1" id="KW-0812">Transmembrane</keyword>
<dbReference type="EMBL" id="FOIZ01000001">
    <property type="protein sequence ID" value="SEW03973.1"/>
    <property type="molecule type" value="Genomic_DNA"/>
</dbReference>
<keyword evidence="3" id="KW-1185">Reference proteome</keyword>
<accession>A0A1I0NRB9</accession>
<name>A0A1I0NRB9_9RHOB</name>
<dbReference type="OrthoDB" id="7867991at2"/>
<gene>
    <name evidence="2" type="ORF">SAMN04488515_0772</name>
</gene>
<evidence type="ECO:0000313" key="3">
    <source>
        <dbReference type="Proteomes" id="UP000199167"/>
    </source>
</evidence>
<dbReference type="AlphaFoldDB" id="A0A1I0NRB9"/>
<evidence type="ECO:0000313" key="2">
    <source>
        <dbReference type="EMBL" id="SEW03973.1"/>
    </source>
</evidence>
<proteinExistence type="predicted"/>
<dbReference type="RefSeq" id="WP_089990484.1">
    <property type="nucleotide sequence ID" value="NZ_FOIZ01000001.1"/>
</dbReference>
<sequence length="210" mass="22461">MTDTFDPTMGPTVSKELAASAPRFELDETYWGYIIRSNDGPGFSIAVLQGLAMFFGACFIAVAIGLMVVPQAMSGSLDIMMRGVAAILFSGVAALLLWFATRGVQTELQIDNSLGEVREVMRNRAGKSTLVGRYGFDAIGAVFLDRAVGGKDEAALMLRYRNTSQVLPVARGSVTALEALRNRLGQDLIIDLVEPGKVVATEAPVEKQAA</sequence>
<feature type="transmembrane region" description="Helical" evidence="1">
    <location>
        <begin position="46"/>
        <end position="69"/>
    </location>
</feature>
<dbReference type="STRING" id="364200.SAMN04488515_0772"/>
<keyword evidence="1" id="KW-0472">Membrane</keyword>
<organism evidence="2 3">
    <name type="scientific">Cognatiyoonia koreensis</name>
    <dbReference type="NCBI Taxonomy" id="364200"/>
    <lineage>
        <taxon>Bacteria</taxon>
        <taxon>Pseudomonadati</taxon>
        <taxon>Pseudomonadota</taxon>
        <taxon>Alphaproteobacteria</taxon>
        <taxon>Rhodobacterales</taxon>
        <taxon>Paracoccaceae</taxon>
        <taxon>Cognatiyoonia</taxon>
    </lineage>
</organism>
<dbReference type="Proteomes" id="UP000199167">
    <property type="component" value="Unassembled WGS sequence"/>
</dbReference>